<keyword evidence="9" id="KW-0444">Lipid biosynthesis</keyword>
<proteinExistence type="inferred from homology"/>
<dbReference type="EC" id="2.7.7.41" evidence="6 18"/>
<evidence type="ECO:0000256" key="14">
    <source>
        <dbReference type="ARBA" id="ARBA00023098"/>
    </source>
</evidence>
<dbReference type="AlphaFoldDB" id="A0A7C2V4B3"/>
<keyword evidence="15 19" id="KW-0472">Membrane</keyword>
<evidence type="ECO:0000256" key="8">
    <source>
        <dbReference type="ARBA" id="ARBA00022475"/>
    </source>
</evidence>
<keyword evidence="14" id="KW-0443">Lipid metabolism</keyword>
<keyword evidence="8" id="KW-1003">Cell membrane</keyword>
<dbReference type="UniPathway" id="UPA00557">
    <property type="reaction ID" value="UER00614"/>
</dbReference>
<feature type="transmembrane region" description="Helical" evidence="19">
    <location>
        <begin position="164"/>
        <end position="182"/>
    </location>
</feature>
<comment type="pathway">
    <text evidence="3 18">Phospholipid metabolism; CDP-diacylglycerol biosynthesis; CDP-diacylglycerol from sn-glycerol 3-phosphate: step 3/3.</text>
</comment>
<comment type="similarity">
    <text evidence="5 18">Belongs to the CDS family.</text>
</comment>
<dbReference type="Pfam" id="PF01148">
    <property type="entry name" value="CTP_transf_1"/>
    <property type="match status" value="1"/>
</dbReference>
<dbReference type="GO" id="GO:0005886">
    <property type="term" value="C:plasma membrane"/>
    <property type="evidence" value="ECO:0007669"/>
    <property type="project" value="UniProtKB-SubCell"/>
</dbReference>
<dbReference type="InterPro" id="IPR000374">
    <property type="entry name" value="PC_trans"/>
</dbReference>
<evidence type="ECO:0000256" key="16">
    <source>
        <dbReference type="ARBA" id="ARBA00023209"/>
    </source>
</evidence>
<sequence length="246" mass="27517">MIQKGRGSSVLSYKNRESIGILIGVLTLVLSLSPYEIFYIALLVLSFLIGYEVSKAIGSVLFYAAPLTFIFGSISSELGILCVLLISFYAGWKSWDFEYFLKSFLISIYAGYLLTYLLNIKAIDNYAIVKLIFFVWAVDVFSYYTGKKFGKTPLAPRLSPKKTWEGLMGGFLAGTILLAVFYGPKGLLWSPLMVAFALLGDLFKSYIKRSVGIKDFSNVLGEHGGFTDRFDSLIFTAPIYLFLLKF</sequence>
<evidence type="ECO:0000313" key="20">
    <source>
        <dbReference type="EMBL" id="HEW46574.1"/>
    </source>
</evidence>
<comment type="subcellular location">
    <subcellularLocation>
        <location evidence="2">Cell membrane</location>
        <topology evidence="2">Multi-pass membrane protein</topology>
    </subcellularLocation>
</comment>
<evidence type="ECO:0000256" key="11">
    <source>
        <dbReference type="ARBA" id="ARBA00022692"/>
    </source>
</evidence>
<comment type="caution">
    <text evidence="20">The sequence shown here is derived from an EMBL/GenBank/DDBJ whole genome shotgun (WGS) entry which is preliminary data.</text>
</comment>
<evidence type="ECO:0000256" key="1">
    <source>
        <dbReference type="ARBA" id="ARBA00001698"/>
    </source>
</evidence>
<keyword evidence="10 18" id="KW-0808">Transferase</keyword>
<dbReference type="PANTHER" id="PTHR46382:SF1">
    <property type="entry name" value="PHOSPHATIDATE CYTIDYLYLTRANSFERASE"/>
    <property type="match status" value="1"/>
</dbReference>
<evidence type="ECO:0000256" key="12">
    <source>
        <dbReference type="ARBA" id="ARBA00022695"/>
    </source>
</evidence>
<dbReference type="PROSITE" id="PS01315">
    <property type="entry name" value="CDS"/>
    <property type="match status" value="1"/>
</dbReference>
<keyword evidence="12 18" id="KW-0548">Nucleotidyltransferase</keyword>
<dbReference type="EMBL" id="DSFP01000067">
    <property type="protein sequence ID" value="HEW46574.1"/>
    <property type="molecule type" value="Genomic_DNA"/>
</dbReference>
<organism evidence="20">
    <name type="scientific">Hydrogenobacter sp</name>
    <dbReference type="NCBI Taxonomy" id="2152829"/>
    <lineage>
        <taxon>Bacteria</taxon>
        <taxon>Pseudomonadati</taxon>
        <taxon>Aquificota</taxon>
        <taxon>Aquificia</taxon>
        <taxon>Aquificales</taxon>
        <taxon>Aquificaceae</taxon>
        <taxon>Hydrogenobacter</taxon>
    </lineage>
</organism>
<dbReference type="GO" id="GO:0016024">
    <property type="term" value="P:CDP-diacylglycerol biosynthetic process"/>
    <property type="evidence" value="ECO:0007669"/>
    <property type="project" value="UniProtKB-UniPathway"/>
</dbReference>
<evidence type="ECO:0000256" key="4">
    <source>
        <dbReference type="ARBA" id="ARBA00005189"/>
    </source>
</evidence>
<feature type="transmembrane region" description="Helical" evidence="19">
    <location>
        <begin position="188"/>
        <end position="207"/>
    </location>
</feature>
<feature type="transmembrane region" description="Helical" evidence="19">
    <location>
        <begin position="126"/>
        <end position="144"/>
    </location>
</feature>
<gene>
    <name evidence="20" type="ORF">ENO47_07930</name>
</gene>
<evidence type="ECO:0000256" key="9">
    <source>
        <dbReference type="ARBA" id="ARBA00022516"/>
    </source>
</evidence>
<evidence type="ECO:0000256" key="2">
    <source>
        <dbReference type="ARBA" id="ARBA00004651"/>
    </source>
</evidence>
<keyword evidence="13 19" id="KW-1133">Transmembrane helix</keyword>
<evidence type="ECO:0000256" key="10">
    <source>
        <dbReference type="ARBA" id="ARBA00022679"/>
    </source>
</evidence>
<evidence type="ECO:0000256" key="15">
    <source>
        <dbReference type="ARBA" id="ARBA00023136"/>
    </source>
</evidence>
<evidence type="ECO:0000256" key="18">
    <source>
        <dbReference type="RuleBase" id="RU003938"/>
    </source>
</evidence>
<evidence type="ECO:0000256" key="7">
    <source>
        <dbReference type="ARBA" id="ARBA00019373"/>
    </source>
</evidence>
<comment type="catalytic activity">
    <reaction evidence="1 18">
        <text>a 1,2-diacyl-sn-glycero-3-phosphate + CTP + H(+) = a CDP-1,2-diacyl-sn-glycerol + diphosphate</text>
        <dbReference type="Rhea" id="RHEA:16229"/>
        <dbReference type="ChEBI" id="CHEBI:15378"/>
        <dbReference type="ChEBI" id="CHEBI:33019"/>
        <dbReference type="ChEBI" id="CHEBI:37563"/>
        <dbReference type="ChEBI" id="CHEBI:58332"/>
        <dbReference type="ChEBI" id="CHEBI:58608"/>
        <dbReference type="EC" id="2.7.7.41"/>
    </reaction>
</comment>
<comment type="pathway">
    <text evidence="4">Lipid metabolism.</text>
</comment>
<evidence type="ECO:0000256" key="13">
    <source>
        <dbReference type="ARBA" id="ARBA00022989"/>
    </source>
</evidence>
<evidence type="ECO:0000256" key="5">
    <source>
        <dbReference type="ARBA" id="ARBA00010185"/>
    </source>
</evidence>
<keyword evidence="16" id="KW-0594">Phospholipid biosynthesis</keyword>
<feature type="transmembrane region" description="Helical" evidence="19">
    <location>
        <begin position="21"/>
        <end position="49"/>
    </location>
</feature>
<feature type="transmembrane region" description="Helical" evidence="19">
    <location>
        <begin position="69"/>
        <end position="92"/>
    </location>
</feature>
<evidence type="ECO:0000256" key="3">
    <source>
        <dbReference type="ARBA" id="ARBA00005119"/>
    </source>
</evidence>
<feature type="transmembrane region" description="Helical" evidence="19">
    <location>
        <begin position="99"/>
        <end position="120"/>
    </location>
</feature>
<accession>A0A7C2V4B3</accession>
<keyword evidence="11 18" id="KW-0812">Transmembrane</keyword>
<dbReference type="GO" id="GO:0004605">
    <property type="term" value="F:phosphatidate cytidylyltransferase activity"/>
    <property type="evidence" value="ECO:0007669"/>
    <property type="project" value="UniProtKB-EC"/>
</dbReference>
<dbReference type="PANTHER" id="PTHR46382">
    <property type="entry name" value="PHOSPHATIDATE CYTIDYLYLTRANSFERASE"/>
    <property type="match status" value="1"/>
</dbReference>
<evidence type="ECO:0000256" key="17">
    <source>
        <dbReference type="ARBA" id="ARBA00023264"/>
    </source>
</evidence>
<name>A0A7C2V4B3_9AQUI</name>
<keyword evidence="17" id="KW-1208">Phospholipid metabolism</keyword>
<protein>
    <recommendedName>
        <fullName evidence="7 18">Phosphatidate cytidylyltransferase</fullName>
        <ecNumber evidence="6 18">2.7.7.41</ecNumber>
    </recommendedName>
</protein>
<evidence type="ECO:0000256" key="6">
    <source>
        <dbReference type="ARBA" id="ARBA00012487"/>
    </source>
</evidence>
<reference evidence="20" key="1">
    <citation type="journal article" date="2020" name="mSystems">
        <title>Genome- and Community-Level Interaction Insights into Carbon Utilization and Element Cycling Functions of Hydrothermarchaeota in Hydrothermal Sediment.</title>
        <authorList>
            <person name="Zhou Z."/>
            <person name="Liu Y."/>
            <person name="Xu W."/>
            <person name="Pan J."/>
            <person name="Luo Z.H."/>
            <person name="Li M."/>
        </authorList>
    </citation>
    <scope>NUCLEOTIDE SEQUENCE [LARGE SCALE GENOMIC DNA]</scope>
    <source>
        <strain evidence="20">SpSt-132</strain>
    </source>
</reference>
<evidence type="ECO:0000256" key="19">
    <source>
        <dbReference type="SAM" id="Phobius"/>
    </source>
</evidence>